<reference evidence="7 8" key="1">
    <citation type="journal article" date="2011" name="Stand. Genomic Sci.">
        <title>Non-contiguous finished genome sequence of Bacteroides coprosuis type strain (PC139).</title>
        <authorList>
            <person name="Land M."/>
            <person name="Held B."/>
            <person name="Gronow S."/>
            <person name="Abt B."/>
            <person name="Lucas S."/>
            <person name="Del Rio T.G."/>
            <person name="Nolan M."/>
            <person name="Tice H."/>
            <person name="Cheng J.F."/>
            <person name="Pitluck S."/>
            <person name="Liolios K."/>
            <person name="Pagani I."/>
            <person name="Ivanova N."/>
            <person name="Mavromatis K."/>
            <person name="Mikhailova N."/>
            <person name="Pati A."/>
            <person name="Tapia R."/>
            <person name="Han C."/>
            <person name="Goodwin L."/>
            <person name="Chen A."/>
            <person name="Palaniappan K."/>
            <person name="Hauser L."/>
            <person name="Brambilla E.M."/>
            <person name="Rohde M."/>
            <person name="Goker M."/>
            <person name="Detter J.C."/>
            <person name="Woyke T."/>
            <person name="Bristow J."/>
            <person name="Eisen J.A."/>
            <person name="Markowitz V."/>
            <person name="Hugenholtz P."/>
            <person name="Kyrpides N.C."/>
            <person name="Klenk H.P."/>
            <person name="Lapidus A."/>
        </authorList>
    </citation>
    <scope>NUCLEOTIDE SEQUENCE [LARGE SCALE GENOMIC DNA]</scope>
    <source>
        <strain evidence="7 8">DSM 18011</strain>
    </source>
</reference>
<dbReference type="InterPro" id="IPR018392">
    <property type="entry name" value="LysM"/>
</dbReference>
<keyword evidence="3" id="KW-0378">Hydrolase</keyword>
<dbReference type="Gene3D" id="3.10.350.10">
    <property type="entry name" value="LysM domain"/>
    <property type="match status" value="2"/>
</dbReference>
<feature type="domain" description="LysM" evidence="6">
    <location>
        <begin position="263"/>
        <end position="307"/>
    </location>
</feature>
<dbReference type="SUPFAM" id="SSF54106">
    <property type="entry name" value="LysM domain"/>
    <property type="match status" value="2"/>
</dbReference>
<dbReference type="Pfam" id="PF01832">
    <property type="entry name" value="Glucosaminidase"/>
    <property type="match status" value="1"/>
</dbReference>
<dbReference type="eggNOG" id="COG1388">
    <property type="taxonomic scope" value="Bacteria"/>
</dbReference>
<dbReference type="AlphaFoldDB" id="F3ZT68"/>
<evidence type="ECO:0000256" key="3">
    <source>
        <dbReference type="ARBA" id="ARBA00022801"/>
    </source>
</evidence>
<dbReference type="SMART" id="SM00047">
    <property type="entry name" value="LYZ2"/>
    <property type="match status" value="1"/>
</dbReference>
<accession>F3ZT68</accession>
<sequence length="308" mass="35612">MRFVQVKLFILLLLVCLPFSMMAQSYKQKNLDYINKYKDYAIESMNDYKIPASITLAQGILESGSGQSTLAKKGNNHFGIKCGRNWKGRKSYHDDDARGECFRNYRSAKESYDDHSIFLANGPRYAFLFDLDITDYKGWARGLKKAGYATDPSYANRLISLIEEYELYQYDSGASRGWFRVRKSKAAAEAENAPIIKHQVYLSNDLAYVVARRGDTFKTIGKEFDISWKKLVKYNDLHKSYTLTEGDIVYLRSKRKKASKQYKVYTVENGDSMHSISQKFGIKLKNLYKMNRKDPDFVPEVGDPLRLR</sequence>
<dbReference type="Pfam" id="PF01476">
    <property type="entry name" value="LysM"/>
    <property type="match status" value="2"/>
</dbReference>
<feature type="signal peptide" evidence="5">
    <location>
        <begin position="1"/>
        <end position="23"/>
    </location>
</feature>
<evidence type="ECO:0000259" key="6">
    <source>
        <dbReference type="PROSITE" id="PS51782"/>
    </source>
</evidence>
<dbReference type="CDD" id="cd00118">
    <property type="entry name" value="LysM"/>
    <property type="match status" value="1"/>
</dbReference>
<dbReference type="InterPro" id="IPR002901">
    <property type="entry name" value="MGlyc_endo_b_GlcNAc-like_dom"/>
</dbReference>
<evidence type="ECO:0000256" key="1">
    <source>
        <dbReference type="ARBA" id="ARBA00022529"/>
    </source>
</evidence>
<keyword evidence="1" id="KW-0929">Antimicrobial</keyword>
<evidence type="ECO:0000313" key="8">
    <source>
        <dbReference type="Proteomes" id="UP000018439"/>
    </source>
</evidence>
<name>F3ZT68_9BACE</name>
<evidence type="ECO:0000256" key="2">
    <source>
        <dbReference type="ARBA" id="ARBA00022638"/>
    </source>
</evidence>
<dbReference type="OrthoDB" id="977752at2"/>
<dbReference type="Gene3D" id="1.10.530.10">
    <property type="match status" value="1"/>
</dbReference>
<gene>
    <name evidence="7" type="ORF">Bcop_2062</name>
</gene>
<keyword evidence="8" id="KW-1185">Reference proteome</keyword>
<evidence type="ECO:0000256" key="5">
    <source>
        <dbReference type="SAM" id="SignalP"/>
    </source>
</evidence>
<proteinExistence type="predicted"/>
<dbReference type="SMART" id="SM00257">
    <property type="entry name" value="LysM"/>
    <property type="match status" value="2"/>
</dbReference>
<dbReference type="PANTHER" id="PTHR33308">
    <property type="entry name" value="PEPTIDOGLYCAN HYDROLASE FLGJ"/>
    <property type="match status" value="1"/>
</dbReference>
<dbReference type="InterPro" id="IPR051056">
    <property type="entry name" value="Glycosyl_Hydrolase_73"/>
</dbReference>
<dbReference type="STRING" id="679937.Bcop_2062"/>
<dbReference type="EMBL" id="CM001167">
    <property type="protein sequence ID" value="EGJ72236.1"/>
    <property type="molecule type" value="Genomic_DNA"/>
</dbReference>
<evidence type="ECO:0000256" key="4">
    <source>
        <dbReference type="ARBA" id="ARBA00032108"/>
    </source>
</evidence>
<dbReference type="PANTHER" id="PTHR33308:SF9">
    <property type="entry name" value="PEPTIDOGLYCAN HYDROLASE FLGJ"/>
    <property type="match status" value="1"/>
</dbReference>
<dbReference type="eggNOG" id="COG1705">
    <property type="taxonomic scope" value="Bacteria"/>
</dbReference>
<dbReference type="GO" id="GO:0004040">
    <property type="term" value="F:amidase activity"/>
    <property type="evidence" value="ECO:0007669"/>
    <property type="project" value="InterPro"/>
</dbReference>
<dbReference type="HOGENOM" id="CLU_013771_1_1_10"/>
<keyword evidence="2" id="KW-0081">Bacteriolytic enzyme</keyword>
<feature type="chain" id="PRO_5003308673" description="Peptidoglycan hydrolase" evidence="5">
    <location>
        <begin position="24"/>
        <end position="308"/>
    </location>
</feature>
<dbReference type="GO" id="GO:0031640">
    <property type="term" value="P:killing of cells of another organism"/>
    <property type="evidence" value="ECO:0007669"/>
    <property type="project" value="UniProtKB-KW"/>
</dbReference>
<dbReference type="Proteomes" id="UP000018439">
    <property type="component" value="Chromosome"/>
</dbReference>
<keyword evidence="5" id="KW-0732">Signal</keyword>
<dbReference type="PROSITE" id="PS51782">
    <property type="entry name" value="LYSM"/>
    <property type="match status" value="1"/>
</dbReference>
<dbReference type="GO" id="GO:0042742">
    <property type="term" value="P:defense response to bacterium"/>
    <property type="evidence" value="ECO:0007669"/>
    <property type="project" value="UniProtKB-KW"/>
</dbReference>
<organism evidence="7 8">
    <name type="scientific">Bacteroides coprosuis DSM 18011</name>
    <dbReference type="NCBI Taxonomy" id="679937"/>
    <lineage>
        <taxon>Bacteria</taxon>
        <taxon>Pseudomonadati</taxon>
        <taxon>Bacteroidota</taxon>
        <taxon>Bacteroidia</taxon>
        <taxon>Bacteroidales</taxon>
        <taxon>Bacteroidaceae</taxon>
        <taxon>Bacteroides</taxon>
    </lineage>
</organism>
<evidence type="ECO:0000313" key="7">
    <source>
        <dbReference type="EMBL" id="EGJ72236.1"/>
    </source>
</evidence>
<protein>
    <recommendedName>
        <fullName evidence="4">Peptidoglycan hydrolase</fullName>
    </recommendedName>
</protein>
<dbReference type="InterPro" id="IPR036779">
    <property type="entry name" value="LysM_dom_sf"/>
</dbReference>